<dbReference type="GeneTree" id="ENSGT00940000154664"/>
<dbReference type="PIRSF" id="PIRSF037037">
    <property type="entry name" value="Kelch-like_protein_gigaxonin"/>
    <property type="match status" value="1"/>
</dbReference>
<dbReference type="Proteomes" id="UP001501940">
    <property type="component" value="Chromosome 4"/>
</dbReference>
<feature type="domain" description="BTB" evidence="3">
    <location>
        <begin position="24"/>
        <end position="88"/>
    </location>
</feature>
<sequence length="581" mass="65466">MNECSEPPHKLSVFNELRLNGEFCDAVIKVEDVAFQIHKVILCNCTPYFRALFSHCSDPLVINIAGLSPDMMQLIIDFAYTGSVSVTKDNVQDLLLAADQLNVMGVIQACCSFLGEQLCPQNCIGIWRFTNICVSPELQHKAHHCITDRFEEVVSCEEFLQLSAQELADILDRDDLNVRRERCVFEAVMRWIDHEPEERQRHLAALLSKVRLALMTMDDIRITVLSNELVQNNAECMTLVNDAIAILPNQHRYYNCPARPRLPNAILFATGGFSGDDLTHVTEVYNVRTDDWITVTDSLQHPHAYHGTVFLNGYIYCIGGRDRMEKFNSVCRFDLRAHTWQEVAPMYFRRCYVSVTVLNGIIYAMGGFDGHDRLSTAECYQPETNQWSVIASMHEQRSDASCTALHEKIYICGGLNGFECLQTAECYNPKTNQWTVIAPMNFRRSGTGVVTYADHIYAVGGFDGSSRLRSAEAYNPQTDAWTTVSSMITPRSNFGIEVIDSRIFVVGGYSGTTTTFNVECYDATKNQWSQACDMDVSRSALSCCVVSGLPNIAEYATPREVLPLSHFEEDAMESDDFIPIF</sequence>
<dbReference type="Ensembl" id="ENSAOCT00000015954.2">
    <property type="protein sequence ID" value="ENSAOCP00000025645.2"/>
    <property type="gene ID" value="ENSAOCG00000013368.2"/>
</dbReference>
<dbReference type="InterPro" id="IPR000210">
    <property type="entry name" value="BTB/POZ_dom"/>
</dbReference>
<dbReference type="PROSITE" id="PS50097">
    <property type="entry name" value="BTB"/>
    <property type="match status" value="1"/>
</dbReference>
<keyword evidence="5" id="KW-1185">Reference proteome</keyword>
<dbReference type="PANTHER" id="PTHR24412:SF172">
    <property type="entry name" value="KELCH-LIKE PROTEIN 10"/>
    <property type="match status" value="1"/>
</dbReference>
<evidence type="ECO:0000256" key="2">
    <source>
        <dbReference type="ARBA" id="ARBA00022737"/>
    </source>
</evidence>
<dbReference type="Pfam" id="PF07707">
    <property type="entry name" value="BACK"/>
    <property type="match status" value="1"/>
</dbReference>
<gene>
    <name evidence="4" type="primary">KLHL10</name>
</gene>
<dbReference type="Pfam" id="PF01344">
    <property type="entry name" value="Kelch_1"/>
    <property type="match status" value="1"/>
</dbReference>
<dbReference type="SUPFAM" id="SSF54695">
    <property type="entry name" value="POZ domain"/>
    <property type="match status" value="1"/>
</dbReference>
<dbReference type="Pfam" id="PF24681">
    <property type="entry name" value="Kelch_KLHDC2_KLHL20_DRC7"/>
    <property type="match status" value="1"/>
</dbReference>
<dbReference type="Pfam" id="PF00651">
    <property type="entry name" value="BTB"/>
    <property type="match status" value="1"/>
</dbReference>
<accession>A0A3Q1CFF6</accession>
<dbReference type="OMA" id="GLCTLNN"/>
<dbReference type="InterPro" id="IPR006652">
    <property type="entry name" value="Kelch_1"/>
</dbReference>
<dbReference type="FunFam" id="1.25.40.420:FF:000001">
    <property type="entry name" value="Kelch-like family member 12"/>
    <property type="match status" value="1"/>
</dbReference>
<dbReference type="PRINTS" id="PR00501">
    <property type="entry name" value="KELCHREPEAT"/>
</dbReference>
<dbReference type="SMART" id="SM00875">
    <property type="entry name" value="BACK"/>
    <property type="match status" value="1"/>
</dbReference>
<organism evidence="4 5">
    <name type="scientific">Amphiprion ocellaris</name>
    <name type="common">Clown anemonefish</name>
    <dbReference type="NCBI Taxonomy" id="80972"/>
    <lineage>
        <taxon>Eukaryota</taxon>
        <taxon>Metazoa</taxon>
        <taxon>Chordata</taxon>
        <taxon>Craniata</taxon>
        <taxon>Vertebrata</taxon>
        <taxon>Euteleostomi</taxon>
        <taxon>Actinopterygii</taxon>
        <taxon>Neopterygii</taxon>
        <taxon>Teleostei</taxon>
        <taxon>Neoteleostei</taxon>
        <taxon>Acanthomorphata</taxon>
        <taxon>Ovalentaria</taxon>
        <taxon>Pomacentridae</taxon>
        <taxon>Amphiprion</taxon>
    </lineage>
</organism>
<keyword evidence="1" id="KW-0880">Kelch repeat</keyword>
<dbReference type="SUPFAM" id="SSF117281">
    <property type="entry name" value="Kelch motif"/>
    <property type="match status" value="1"/>
</dbReference>
<reference evidence="4" key="3">
    <citation type="submission" date="2025-09" db="UniProtKB">
        <authorList>
            <consortium name="Ensembl"/>
        </authorList>
    </citation>
    <scope>IDENTIFICATION</scope>
</reference>
<dbReference type="STRING" id="80972.ENSAOCP00000025645"/>
<dbReference type="Gene3D" id="1.25.40.420">
    <property type="match status" value="1"/>
</dbReference>
<name>A0A3Q1CFF6_AMPOC</name>
<evidence type="ECO:0000256" key="1">
    <source>
        <dbReference type="ARBA" id="ARBA00022441"/>
    </source>
</evidence>
<dbReference type="SMART" id="SM00612">
    <property type="entry name" value="Kelch"/>
    <property type="match status" value="6"/>
</dbReference>
<evidence type="ECO:0000313" key="5">
    <source>
        <dbReference type="Proteomes" id="UP001501940"/>
    </source>
</evidence>
<dbReference type="Gene3D" id="2.120.10.80">
    <property type="entry name" value="Kelch-type beta propeller"/>
    <property type="match status" value="1"/>
</dbReference>
<protein>
    <recommendedName>
        <fullName evidence="3">BTB domain-containing protein</fullName>
    </recommendedName>
</protein>
<dbReference type="InterPro" id="IPR011705">
    <property type="entry name" value="BACK"/>
</dbReference>
<dbReference type="InterPro" id="IPR011333">
    <property type="entry name" value="SKP1/BTB/POZ_sf"/>
</dbReference>
<dbReference type="SMART" id="SM00225">
    <property type="entry name" value="BTB"/>
    <property type="match status" value="1"/>
</dbReference>
<reference evidence="4 5" key="1">
    <citation type="submission" date="2022-01" db="EMBL/GenBank/DDBJ databases">
        <title>A chromosome-scale genome assembly of the false clownfish, Amphiprion ocellaris.</title>
        <authorList>
            <person name="Ryu T."/>
        </authorList>
    </citation>
    <scope>NUCLEOTIDE SEQUENCE [LARGE SCALE GENOMIC DNA]</scope>
</reference>
<evidence type="ECO:0000313" key="4">
    <source>
        <dbReference type="Ensembl" id="ENSAOCP00000025645.2"/>
    </source>
</evidence>
<evidence type="ECO:0000259" key="3">
    <source>
        <dbReference type="PROSITE" id="PS50097"/>
    </source>
</evidence>
<dbReference type="Gene3D" id="3.30.710.10">
    <property type="entry name" value="Potassium Channel Kv1.1, Chain A"/>
    <property type="match status" value="1"/>
</dbReference>
<dbReference type="PANTHER" id="PTHR24412">
    <property type="entry name" value="KELCH PROTEIN"/>
    <property type="match status" value="1"/>
</dbReference>
<dbReference type="AlphaFoldDB" id="A0A3Q1CFF6"/>
<keyword evidence="2" id="KW-0677">Repeat</keyword>
<dbReference type="InterPro" id="IPR015915">
    <property type="entry name" value="Kelch-typ_b-propeller"/>
</dbReference>
<reference evidence="4" key="2">
    <citation type="submission" date="2025-08" db="UniProtKB">
        <authorList>
            <consortium name="Ensembl"/>
        </authorList>
    </citation>
    <scope>IDENTIFICATION</scope>
</reference>
<proteinExistence type="predicted"/>
<dbReference type="InterPro" id="IPR017096">
    <property type="entry name" value="BTB-kelch_protein"/>
</dbReference>